<dbReference type="PANTHER" id="PTHR43056">
    <property type="entry name" value="PEPTIDASE S9 PROLYL OLIGOPEPTIDASE"/>
    <property type="match status" value="1"/>
</dbReference>
<dbReference type="Pfam" id="PF02129">
    <property type="entry name" value="Peptidase_S15"/>
    <property type="match status" value="1"/>
</dbReference>
<evidence type="ECO:0000256" key="1">
    <source>
        <dbReference type="ARBA" id="ARBA00022801"/>
    </source>
</evidence>
<dbReference type="InterPro" id="IPR008979">
    <property type="entry name" value="Galactose-bd-like_sf"/>
</dbReference>
<feature type="domain" description="Xaa-Pro dipeptidyl-peptidase C-terminal" evidence="2">
    <location>
        <begin position="282"/>
        <end position="518"/>
    </location>
</feature>
<dbReference type="AlphaFoldDB" id="A0AA39L7C2"/>
<keyword evidence="1" id="KW-0378">Hydrolase</keyword>
<protein>
    <recommendedName>
        <fullName evidence="2">Xaa-Pro dipeptidyl-peptidase C-terminal domain-containing protein</fullName>
    </recommendedName>
</protein>
<comment type="caution">
    <text evidence="3">The sequence shown here is derived from an EMBL/GenBank/DDBJ whole genome shotgun (WGS) entry which is preliminary data.</text>
</comment>
<dbReference type="InterPro" id="IPR005674">
    <property type="entry name" value="CocE/Ser_esterase"/>
</dbReference>
<dbReference type="Gene3D" id="1.10.3020.20">
    <property type="match status" value="1"/>
</dbReference>
<dbReference type="InterPro" id="IPR050585">
    <property type="entry name" value="Xaa-Pro_dipeptidyl-ppase/CocE"/>
</dbReference>
<dbReference type="SUPFAM" id="SSF49785">
    <property type="entry name" value="Galactose-binding domain-like"/>
    <property type="match status" value="1"/>
</dbReference>
<dbReference type="InterPro" id="IPR029058">
    <property type="entry name" value="AB_hydrolase_fold"/>
</dbReference>
<dbReference type="PANTHER" id="PTHR43056:SF10">
    <property type="entry name" value="COCE_NOND FAMILY, PUTATIVE (AFU_ORTHOLOGUE AFUA_7G00600)-RELATED"/>
    <property type="match status" value="1"/>
</dbReference>
<reference evidence="3" key="1">
    <citation type="submission" date="2022-10" db="EMBL/GenBank/DDBJ databases">
        <title>Determination and structural analysis of whole genome sequence of Sarocladium strictum F4-1.</title>
        <authorList>
            <person name="Hu L."/>
            <person name="Jiang Y."/>
        </authorList>
    </citation>
    <scope>NUCLEOTIDE SEQUENCE</scope>
    <source>
        <strain evidence="3">F4-1</strain>
    </source>
</reference>
<evidence type="ECO:0000313" key="3">
    <source>
        <dbReference type="EMBL" id="KAK0386807.1"/>
    </source>
</evidence>
<dbReference type="EMBL" id="JAPDFR010000005">
    <property type="protein sequence ID" value="KAK0386807.1"/>
    <property type="molecule type" value="Genomic_DNA"/>
</dbReference>
<evidence type="ECO:0000313" key="4">
    <source>
        <dbReference type="Proteomes" id="UP001175261"/>
    </source>
</evidence>
<proteinExistence type="predicted"/>
<dbReference type="NCBIfam" id="TIGR00976">
    <property type="entry name" value="CocE_NonD"/>
    <property type="match status" value="1"/>
</dbReference>
<accession>A0AA39L7C2</accession>
<organism evidence="3 4">
    <name type="scientific">Sarocladium strictum</name>
    <name type="common">Black bundle disease fungus</name>
    <name type="synonym">Acremonium strictum</name>
    <dbReference type="NCBI Taxonomy" id="5046"/>
    <lineage>
        <taxon>Eukaryota</taxon>
        <taxon>Fungi</taxon>
        <taxon>Dikarya</taxon>
        <taxon>Ascomycota</taxon>
        <taxon>Pezizomycotina</taxon>
        <taxon>Sordariomycetes</taxon>
        <taxon>Hypocreomycetidae</taxon>
        <taxon>Hypocreales</taxon>
        <taxon>Sarocladiaceae</taxon>
        <taxon>Sarocladium</taxon>
    </lineage>
</organism>
<sequence length="525" mass="59178">MRDGVELCLNVYLPFAASKEGQKVPVIASLGPYGKDIHSLDFVSPIGPDACFELADPLIWTHKHGYAIVRADTRGTGGSGGRFDPFGLERSLEINGDAEGQDVHDLVEWAGTQSWSSGKVALSGISYYGMVCWWGAMQRPKHLSAVVAYEGLCDIFNLASRMGGIGNPPFQTHWFDNVTNQRGRLEGVADSELKQNRADFIKLFYEYEWQTGGVWSILERERKLENIEVPVYSAGNWTDPEIHLPGNILAFYGASSKNKWLEMHTGNHLAAYYNADQIEIQRKFLDYFLRDQHDSGILDVPQINLQLSKGDNKQFYRAEQSFPPKDVEWESLYITGPGSLGKEKPAEDSFQIDYEGFTGRVQLLSEAFSDEFEILGCPYLELFVKTEAEDMDIFCYLRSQKADGSLVIFTGNHNEPINNFTRSWVRLSHRESAEDLLSQQIPIIRNKQKTEIVKGQVYKVILPIVPASYIFEPGYRLNVEIGACGTEDTLPIMRHQGGDRTPERFTGKNSILPGSRVVLPRVRRT</sequence>
<gene>
    <name evidence="3" type="ORF">NLU13_6643</name>
</gene>
<dbReference type="SMART" id="SM00939">
    <property type="entry name" value="PepX_C"/>
    <property type="match status" value="1"/>
</dbReference>
<dbReference type="Gene3D" id="3.40.50.1820">
    <property type="entry name" value="alpha/beta hydrolase"/>
    <property type="match status" value="1"/>
</dbReference>
<dbReference type="InterPro" id="IPR000383">
    <property type="entry name" value="Xaa-Pro-like_dom"/>
</dbReference>
<dbReference type="Gene3D" id="2.60.120.260">
    <property type="entry name" value="Galactose-binding domain-like"/>
    <property type="match status" value="1"/>
</dbReference>
<dbReference type="SUPFAM" id="SSF53474">
    <property type="entry name" value="alpha/beta-Hydrolases"/>
    <property type="match status" value="1"/>
</dbReference>
<name>A0AA39L7C2_SARSR</name>
<dbReference type="Pfam" id="PF08530">
    <property type="entry name" value="PepX_C"/>
    <property type="match status" value="1"/>
</dbReference>
<evidence type="ECO:0000259" key="2">
    <source>
        <dbReference type="SMART" id="SM00939"/>
    </source>
</evidence>
<dbReference type="InterPro" id="IPR013736">
    <property type="entry name" value="Xaa-Pro_dipept_C"/>
</dbReference>
<keyword evidence="4" id="KW-1185">Reference proteome</keyword>
<dbReference type="GO" id="GO:0008239">
    <property type="term" value="F:dipeptidyl-peptidase activity"/>
    <property type="evidence" value="ECO:0007669"/>
    <property type="project" value="InterPro"/>
</dbReference>
<dbReference type="Proteomes" id="UP001175261">
    <property type="component" value="Unassembled WGS sequence"/>
</dbReference>